<evidence type="ECO:0000313" key="2">
    <source>
        <dbReference type="EMBL" id="KAL2796620.1"/>
    </source>
</evidence>
<dbReference type="EMBL" id="JBFTWV010000025">
    <property type="protein sequence ID" value="KAL2796620.1"/>
    <property type="molecule type" value="Genomic_DNA"/>
</dbReference>
<dbReference type="InterPro" id="IPR027417">
    <property type="entry name" value="P-loop_NTPase"/>
</dbReference>
<dbReference type="PANTHER" id="PTHR36978:SF8">
    <property type="entry name" value="NAD DEPENDENT EPIMERASE_DEHYDRATASE"/>
    <property type="match status" value="1"/>
</dbReference>
<keyword evidence="1" id="KW-0812">Transmembrane</keyword>
<keyword evidence="1" id="KW-0472">Membrane</keyword>
<dbReference type="InterPro" id="IPR040632">
    <property type="entry name" value="Sulfotransfer_4"/>
</dbReference>
<organism evidence="2 3">
    <name type="scientific">Aspergillus keveii</name>
    <dbReference type="NCBI Taxonomy" id="714993"/>
    <lineage>
        <taxon>Eukaryota</taxon>
        <taxon>Fungi</taxon>
        <taxon>Dikarya</taxon>
        <taxon>Ascomycota</taxon>
        <taxon>Pezizomycotina</taxon>
        <taxon>Eurotiomycetes</taxon>
        <taxon>Eurotiomycetidae</taxon>
        <taxon>Eurotiales</taxon>
        <taxon>Aspergillaceae</taxon>
        <taxon>Aspergillus</taxon>
        <taxon>Aspergillus subgen. Nidulantes</taxon>
    </lineage>
</organism>
<reference evidence="2 3" key="1">
    <citation type="submission" date="2024-07" db="EMBL/GenBank/DDBJ databases">
        <title>Section-level genome sequencing and comparative genomics of Aspergillus sections Usti and Cavernicolus.</title>
        <authorList>
            <consortium name="Lawrence Berkeley National Laboratory"/>
            <person name="Nybo J.L."/>
            <person name="Vesth T.C."/>
            <person name="Theobald S."/>
            <person name="Frisvad J.C."/>
            <person name="Larsen T.O."/>
            <person name="Kjaerboelling I."/>
            <person name="Rothschild-Mancinelli K."/>
            <person name="Lyhne E.K."/>
            <person name="Kogle M.E."/>
            <person name="Barry K."/>
            <person name="Clum A."/>
            <person name="Na H."/>
            <person name="Ledsgaard L."/>
            <person name="Lin J."/>
            <person name="Lipzen A."/>
            <person name="Kuo A."/>
            <person name="Riley R."/>
            <person name="Mondo S."/>
            <person name="Labutti K."/>
            <person name="Haridas S."/>
            <person name="Pangalinan J."/>
            <person name="Salamov A.A."/>
            <person name="Simmons B.A."/>
            <person name="Magnuson J.K."/>
            <person name="Chen J."/>
            <person name="Drula E."/>
            <person name="Henrissat B."/>
            <person name="Wiebenga A."/>
            <person name="Lubbers R.J."/>
            <person name="Gomes A.C."/>
            <person name="Makela M.R."/>
            <person name="Stajich J."/>
            <person name="Grigoriev I.V."/>
            <person name="Mortensen U.H."/>
            <person name="De Vries R.P."/>
            <person name="Baker S.E."/>
            <person name="Andersen M.R."/>
        </authorList>
    </citation>
    <scope>NUCLEOTIDE SEQUENCE [LARGE SCALE GENOMIC DNA]</scope>
    <source>
        <strain evidence="2 3">CBS 209.92</strain>
    </source>
</reference>
<name>A0ABR4GDH7_9EURO</name>
<dbReference type="Gene3D" id="3.40.50.300">
    <property type="entry name" value="P-loop containing nucleotide triphosphate hydrolases"/>
    <property type="match status" value="2"/>
</dbReference>
<dbReference type="SUPFAM" id="SSF52540">
    <property type="entry name" value="P-loop containing nucleoside triphosphate hydrolases"/>
    <property type="match status" value="1"/>
</dbReference>
<accession>A0ABR4GDH7</accession>
<comment type="caution">
    <text evidence="2">The sequence shown here is derived from an EMBL/GenBank/DDBJ whole genome shotgun (WGS) entry which is preliminary data.</text>
</comment>
<dbReference type="Proteomes" id="UP001610563">
    <property type="component" value="Unassembled WGS sequence"/>
</dbReference>
<evidence type="ECO:0000256" key="1">
    <source>
        <dbReference type="SAM" id="Phobius"/>
    </source>
</evidence>
<dbReference type="PANTHER" id="PTHR36978">
    <property type="entry name" value="P-LOOP CONTAINING NUCLEOTIDE TRIPHOSPHATE HYDROLASE"/>
    <property type="match status" value="1"/>
</dbReference>
<dbReference type="Pfam" id="PF17784">
    <property type="entry name" value="Sulfotransfer_4"/>
    <property type="match status" value="2"/>
</dbReference>
<gene>
    <name evidence="2" type="ORF">BJX66DRAFT_323912</name>
</gene>
<evidence type="ECO:0008006" key="4">
    <source>
        <dbReference type="Google" id="ProtNLM"/>
    </source>
</evidence>
<evidence type="ECO:0000313" key="3">
    <source>
        <dbReference type="Proteomes" id="UP001610563"/>
    </source>
</evidence>
<feature type="transmembrane region" description="Helical" evidence="1">
    <location>
        <begin position="231"/>
        <end position="252"/>
    </location>
</feature>
<sequence length="253" mass="28898">MSWIPDSILHALYGTAPPHRTKPMQVLAVGISRSATESLREALHILGLEHTHHGFDTILPPYDLEEIYRLLRRKYTPGNLKLTRRISILILNTRSDLDAWYASMEATMGYFDRNPVDWDWVKSWFCAELFWVRQCMCRTLMPTFFKGSFARNGKEVYKEHVQMVRTLMKERGEEGRLLEWSVEDGWGPLCEFLGKDVPEGLEFPSGNPPQAWAERIARTTEVYHIRALRNMAIFGAGVVGVIGVVVALAGGYV</sequence>
<proteinExistence type="predicted"/>
<keyword evidence="1" id="KW-1133">Transmembrane helix</keyword>
<keyword evidence="3" id="KW-1185">Reference proteome</keyword>
<protein>
    <recommendedName>
        <fullName evidence="4">NAD dependent epimerase/dehydratase</fullName>
    </recommendedName>
</protein>